<proteinExistence type="predicted"/>
<sequence>MKMAQKAKKMTVWTNMAMPLVFMLWNSGRPRPPPPGISQISPGSITTKKAVAISTGPQSPDMFVRSTPECKDTLKQQQLCIIL</sequence>
<reference evidence="1" key="1">
    <citation type="journal article" date="2013" name="Nature">
        <title>Draft genome of the wheat A-genome progenitor Triticum urartu.</title>
        <authorList>
            <person name="Ling H.Q."/>
            <person name="Zhao S."/>
            <person name="Liu D."/>
            <person name="Wang J."/>
            <person name="Sun H."/>
            <person name="Zhang C."/>
            <person name="Fan H."/>
            <person name="Li D."/>
            <person name="Dong L."/>
            <person name="Tao Y."/>
            <person name="Gao C."/>
            <person name="Wu H."/>
            <person name="Li Y."/>
            <person name="Cui Y."/>
            <person name="Guo X."/>
            <person name="Zheng S."/>
            <person name="Wang B."/>
            <person name="Yu K."/>
            <person name="Liang Q."/>
            <person name="Yang W."/>
            <person name="Lou X."/>
            <person name="Chen J."/>
            <person name="Feng M."/>
            <person name="Jian J."/>
            <person name="Zhang X."/>
            <person name="Luo G."/>
            <person name="Jiang Y."/>
            <person name="Liu J."/>
            <person name="Wang Z."/>
            <person name="Sha Y."/>
            <person name="Zhang B."/>
            <person name="Wu H."/>
            <person name="Tang D."/>
            <person name="Shen Q."/>
            <person name="Xue P."/>
            <person name="Zou S."/>
            <person name="Wang X."/>
            <person name="Liu X."/>
            <person name="Wang F."/>
            <person name="Yang Y."/>
            <person name="An X."/>
            <person name="Dong Z."/>
            <person name="Zhang K."/>
            <person name="Zhang X."/>
            <person name="Luo M.C."/>
            <person name="Dvorak J."/>
            <person name="Tong Y."/>
            <person name="Wang J."/>
            <person name="Yang H."/>
            <person name="Li Z."/>
            <person name="Wang D."/>
            <person name="Zhang A."/>
            <person name="Wang J."/>
        </authorList>
    </citation>
    <scope>NUCLEOTIDE SEQUENCE</scope>
</reference>
<organism evidence="1">
    <name type="scientific">Triticum urartu</name>
    <name type="common">Red wild einkorn</name>
    <name type="synonym">Crithodium urartu</name>
    <dbReference type="NCBI Taxonomy" id="4572"/>
    <lineage>
        <taxon>Eukaryota</taxon>
        <taxon>Viridiplantae</taxon>
        <taxon>Streptophyta</taxon>
        <taxon>Embryophyta</taxon>
        <taxon>Tracheophyta</taxon>
        <taxon>Spermatophyta</taxon>
        <taxon>Magnoliopsida</taxon>
        <taxon>Liliopsida</taxon>
        <taxon>Poales</taxon>
        <taxon>Poaceae</taxon>
        <taxon>BOP clade</taxon>
        <taxon>Pooideae</taxon>
        <taxon>Triticodae</taxon>
        <taxon>Triticeae</taxon>
        <taxon>Triticinae</taxon>
        <taxon>Triticum</taxon>
    </lineage>
</organism>
<dbReference type="AlphaFoldDB" id="M7YLZ7"/>
<evidence type="ECO:0000313" key="1">
    <source>
        <dbReference type="EMBL" id="EMS48357.1"/>
    </source>
</evidence>
<gene>
    <name evidence="1" type="ORF">TRIUR3_06278</name>
</gene>
<accession>M7YLZ7</accession>
<name>M7YLZ7_TRIUA</name>
<dbReference type="OMA" id="NMAMPLV"/>
<protein>
    <submittedName>
        <fullName evidence="1">Uncharacterized protein</fullName>
    </submittedName>
</protein>
<dbReference type="EMBL" id="KD251071">
    <property type="protein sequence ID" value="EMS48357.1"/>
    <property type="molecule type" value="Genomic_DNA"/>
</dbReference>